<name>A0A7V2T2N0_LEUMU</name>
<reference evidence="2" key="1">
    <citation type="journal article" date="2020" name="mSystems">
        <title>Genome- and Community-Level Interaction Insights into Carbon Utilization and Element Cycling Functions of Hydrothermarchaeota in Hydrothermal Sediment.</title>
        <authorList>
            <person name="Zhou Z."/>
            <person name="Liu Y."/>
            <person name="Xu W."/>
            <person name="Pan J."/>
            <person name="Luo Z.H."/>
            <person name="Li M."/>
        </authorList>
    </citation>
    <scope>NUCLEOTIDE SEQUENCE [LARGE SCALE GENOMIC DNA]</scope>
    <source>
        <strain evidence="2">HyVt-493</strain>
    </source>
</reference>
<evidence type="ECO:0000313" key="2">
    <source>
        <dbReference type="EMBL" id="HFC92319.1"/>
    </source>
</evidence>
<proteinExistence type="predicted"/>
<evidence type="ECO:0000256" key="1">
    <source>
        <dbReference type="SAM" id="SignalP"/>
    </source>
</evidence>
<comment type="caution">
    <text evidence="2">The sequence shown here is derived from an EMBL/GenBank/DDBJ whole genome shotgun (WGS) entry which is preliminary data.</text>
</comment>
<keyword evidence="1" id="KW-0732">Signal</keyword>
<accession>A0A7V2T2N0</accession>
<sequence length="224" mass="22852">MNKIVLVSSVAIVCSFAAMTASADYPSVSIDSEVTLNYDQDIDVSGAINVPTVDMDTDADISVNQFNHDSPVTAIGTVSNNSAGWGGSGITDLKVDVTAVGNNASIELNTDGAVVGAVQGNQNGGATALGSITGNSINLGTVQNKDGKWVDAEVELNVTAVGNNLTIEGDVAETQVGSVQFNYDSPVTATGYINGNGFDVTPMRPRDPKLTVTAVGNNLTAPLG</sequence>
<feature type="non-terminal residue" evidence="2">
    <location>
        <position position="224"/>
    </location>
</feature>
<protein>
    <submittedName>
        <fullName evidence="2">Uncharacterized protein</fullName>
    </submittedName>
</protein>
<feature type="signal peptide" evidence="1">
    <location>
        <begin position="1"/>
        <end position="23"/>
    </location>
</feature>
<gene>
    <name evidence="2" type="ORF">ENJ51_05845</name>
</gene>
<dbReference type="EMBL" id="DRMS01000222">
    <property type="protein sequence ID" value="HFC92319.1"/>
    <property type="molecule type" value="Genomic_DNA"/>
</dbReference>
<feature type="chain" id="PRO_5030656526" evidence="1">
    <location>
        <begin position="24"/>
        <end position="224"/>
    </location>
</feature>
<dbReference type="Proteomes" id="UP000885750">
    <property type="component" value="Unassembled WGS sequence"/>
</dbReference>
<organism evidence="2">
    <name type="scientific">Leucothrix mucor</name>
    <dbReference type="NCBI Taxonomy" id="45248"/>
    <lineage>
        <taxon>Bacteria</taxon>
        <taxon>Pseudomonadati</taxon>
        <taxon>Pseudomonadota</taxon>
        <taxon>Gammaproteobacteria</taxon>
        <taxon>Thiotrichales</taxon>
        <taxon>Thiotrichaceae</taxon>
        <taxon>Leucothrix</taxon>
    </lineage>
</organism>
<dbReference type="AlphaFoldDB" id="A0A7V2T2N0"/>